<dbReference type="EMBL" id="BMAO01012657">
    <property type="protein sequence ID" value="GFQ83040.1"/>
    <property type="molecule type" value="Genomic_DNA"/>
</dbReference>
<evidence type="ECO:0000313" key="2">
    <source>
        <dbReference type="EMBL" id="GFQ83040.1"/>
    </source>
</evidence>
<dbReference type="Pfam" id="PF01423">
    <property type="entry name" value="LSM"/>
    <property type="match status" value="1"/>
</dbReference>
<dbReference type="OrthoDB" id="409625at2759"/>
<name>A0A8X6ITX2_TRICU</name>
<evidence type="ECO:0000259" key="1">
    <source>
        <dbReference type="Pfam" id="PF01423"/>
    </source>
</evidence>
<organism evidence="2 3">
    <name type="scientific">Trichonephila clavata</name>
    <name type="common">Joro spider</name>
    <name type="synonym">Nephila clavata</name>
    <dbReference type="NCBI Taxonomy" id="2740835"/>
    <lineage>
        <taxon>Eukaryota</taxon>
        <taxon>Metazoa</taxon>
        <taxon>Ecdysozoa</taxon>
        <taxon>Arthropoda</taxon>
        <taxon>Chelicerata</taxon>
        <taxon>Arachnida</taxon>
        <taxon>Araneae</taxon>
        <taxon>Araneomorphae</taxon>
        <taxon>Entelegynae</taxon>
        <taxon>Araneoidea</taxon>
        <taxon>Nephilidae</taxon>
        <taxon>Trichonephila</taxon>
    </lineage>
</organism>
<protein>
    <recommendedName>
        <fullName evidence="1">Sm domain-containing protein</fullName>
    </recommendedName>
</protein>
<dbReference type="AlphaFoldDB" id="A0A8X6ITX2"/>
<dbReference type="SUPFAM" id="SSF50182">
    <property type="entry name" value="Sm-like ribonucleoproteins"/>
    <property type="match status" value="1"/>
</dbReference>
<dbReference type="Proteomes" id="UP000887116">
    <property type="component" value="Unassembled WGS sequence"/>
</dbReference>
<reference evidence="2" key="1">
    <citation type="submission" date="2020-07" db="EMBL/GenBank/DDBJ databases">
        <title>Multicomponent nature underlies the extraordinary mechanical properties of spider dragline silk.</title>
        <authorList>
            <person name="Kono N."/>
            <person name="Nakamura H."/>
            <person name="Mori M."/>
            <person name="Yoshida Y."/>
            <person name="Ohtoshi R."/>
            <person name="Malay A.D."/>
            <person name="Moran D.A.P."/>
            <person name="Tomita M."/>
            <person name="Numata K."/>
            <person name="Arakawa K."/>
        </authorList>
    </citation>
    <scope>NUCLEOTIDE SEQUENCE</scope>
</reference>
<accession>A0A8X6ITX2</accession>
<feature type="domain" description="Sm" evidence="1">
    <location>
        <begin position="13"/>
        <end position="61"/>
    </location>
</feature>
<gene>
    <name evidence="2" type="ORF">TNCT_302561</name>
</gene>
<sequence>MPVPVRIVNGMPFLESLVGKWVLVKIACGFEVKGRLVSFDTDANNQLTLVEVHDGDVTRIKNIWIYTICHQTATSSNCLFLWFSSCMQF</sequence>
<evidence type="ECO:0000313" key="3">
    <source>
        <dbReference type="Proteomes" id="UP000887116"/>
    </source>
</evidence>
<keyword evidence="3" id="KW-1185">Reference proteome</keyword>
<comment type="caution">
    <text evidence="2">The sequence shown here is derived from an EMBL/GenBank/DDBJ whole genome shotgun (WGS) entry which is preliminary data.</text>
</comment>
<dbReference type="Gene3D" id="2.30.30.100">
    <property type="match status" value="1"/>
</dbReference>
<proteinExistence type="predicted"/>
<dbReference type="InterPro" id="IPR001163">
    <property type="entry name" value="Sm_dom_euk/arc"/>
</dbReference>
<dbReference type="InterPro" id="IPR010920">
    <property type="entry name" value="LSM_dom_sf"/>
</dbReference>